<dbReference type="Pfam" id="PF19279">
    <property type="entry name" value="YegS_C"/>
    <property type="match status" value="1"/>
</dbReference>
<evidence type="ECO:0000259" key="1">
    <source>
        <dbReference type="Pfam" id="PF19279"/>
    </source>
</evidence>
<sequence length="54" mass="5703">MDEVSTARARSVDVESPGINAYADGEYVCALPARISAMPAALRVLRPVGQPTET</sequence>
<evidence type="ECO:0000313" key="2">
    <source>
        <dbReference type="EMBL" id="EUA65793.1"/>
    </source>
</evidence>
<keyword evidence="2" id="KW-0808">Transferase</keyword>
<dbReference type="GO" id="GO:0004143">
    <property type="term" value="F:ATP-dependent diacylglycerol kinase activity"/>
    <property type="evidence" value="ECO:0007669"/>
    <property type="project" value="UniProtKB-EC"/>
</dbReference>
<dbReference type="AlphaFoldDB" id="X8DDL3"/>
<accession>X8DDL3</accession>
<dbReference type="PATRIC" id="fig|1299334.3.peg.2190"/>
<organism evidence="2">
    <name type="scientific">Mycobacterium xenopi 4042</name>
    <dbReference type="NCBI Taxonomy" id="1299334"/>
    <lineage>
        <taxon>Bacteria</taxon>
        <taxon>Bacillati</taxon>
        <taxon>Actinomycetota</taxon>
        <taxon>Actinomycetes</taxon>
        <taxon>Mycobacteriales</taxon>
        <taxon>Mycobacteriaceae</taxon>
        <taxon>Mycobacterium</taxon>
    </lineage>
</organism>
<keyword evidence="2" id="KW-0418">Kinase</keyword>
<reference evidence="2" key="1">
    <citation type="submission" date="2014-01" db="EMBL/GenBank/DDBJ databases">
        <authorList>
            <person name="Brown-Elliot B."/>
            <person name="Wallace R."/>
            <person name="Lenaerts A."/>
            <person name="Ordway D."/>
            <person name="DeGroote M.A."/>
            <person name="Parker T."/>
            <person name="Sizemore C."/>
            <person name="Tallon L.J."/>
            <person name="Sadzewicz L.K."/>
            <person name="Sengamalay N."/>
            <person name="Fraser C.M."/>
            <person name="Hine E."/>
            <person name="Shefchek K.A."/>
            <person name="Das S.P."/>
            <person name="Tettelin H."/>
        </authorList>
    </citation>
    <scope>NUCLEOTIDE SEQUENCE [LARGE SCALE GENOMIC DNA]</scope>
    <source>
        <strain evidence="2">4042</strain>
    </source>
</reference>
<dbReference type="SUPFAM" id="SSF111331">
    <property type="entry name" value="NAD kinase/diacylglycerol kinase-like"/>
    <property type="match status" value="1"/>
</dbReference>
<name>X8DDL3_MYCXE</name>
<feature type="domain" description="YegS/DAGK C-terminal" evidence="1">
    <location>
        <begin position="2"/>
        <end position="45"/>
    </location>
</feature>
<dbReference type="InterPro" id="IPR016064">
    <property type="entry name" value="NAD/diacylglycerol_kinase_sf"/>
</dbReference>
<gene>
    <name evidence="2" type="ORF">I553_8026</name>
</gene>
<protein>
    <submittedName>
        <fullName evidence="2">Diacylglycerol kinase domain protein</fullName>
        <ecNumber evidence="2">2.7.1.107</ecNumber>
    </submittedName>
</protein>
<proteinExistence type="predicted"/>
<dbReference type="EC" id="2.7.1.107" evidence="2"/>
<comment type="caution">
    <text evidence="2">The sequence shown here is derived from an EMBL/GenBank/DDBJ whole genome shotgun (WGS) entry which is preliminary data.</text>
</comment>
<dbReference type="InterPro" id="IPR045540">
    <property type="entry name" value="YegS/DAGK_C"/>
</dbReference>
<dbReference type="EMBL" id="JAOB01000026">
    <property type="protein sequence ID" value="EUA65793.1"/>
    <property type="molecule type" value="Genomic_DNA"/>
</dbReference>